<reference evidence="1 2" key="1">
    <citation type="journal article" date="2022" name="Plant J.">
        <title>Chromosome-level genome of Camellia lanceoleosa provides a valuable resource for understanding genome evolution and self-incompatibility.</title>
        <authorList>
            <person name="Gong W."/>
            <person name="Xiao S."/>
            <person name="Wang L."/>
            <person name="Liao Z."/>
            <person name="Chang Y."/>
            <person name="Mo W."/>
            <person name="Hu G."/>
            <person name="Li W."/>
            <person name="Zhao G."/>
            <person name="Zhu H."/>
            <person name="Hu X."/>
            <person name="Ji K."/>
            <person name="Xiang X."/>
            <person name="Song Q."/>
            <person name="Yuan D."/>
            <person name="Jin S."/>
            <person name="Zhang L."/>
        </authorList>
    </citation>
    <scope>NUCLEOTIDE SEQUENCE [LARGE SCALE GENOMIC DNA]</scope>
    <source>
        <strain evidence="1">SQ_2022a</strain>
    </source>
</reference>
<sequence length="124" mass="13902">MDCLSSGSQELHVLAVDDSHVDRKVIEKLLKISCCRVTAVESGRRALQYLGLDGEKSSVGFDMFGRRGRGFSLEASKTLRRETPERFCIRRASRGKCREKKSQEKTTRCLHAIIIAIAAINISF</sequence>
<accession>A0ACC0FF59</accession>
<proteinExistence type="predicted"/>
<keyword evidence="2" id="KW-1185">Reference proteome</keyword>
<protein>
    <submittedName>
        <fullName evidence="1">Two-component response regulator ARR15</fullName>
    </submittedName>
</protein>
<evidence type="ECO:0000313" key="2">
    <source>
        <dbReference type="Proteomes" id="UP001060215"/>
    </source>
</evidence>
<organism evidence="1 2">
    <name type="scientific">Camellia lanceoleosa</name>
    <dbReference type="NCBI Taxonomy" id="1840588"/>
    <lineage>
        <taxon>Eukaryota</taxon>
        <taxon>Viridiplantae</taxon>
        <taxon>Streptophyta</taxon>
        <taxon>Embryophyta</taxon>
        <taxon>Tracheophyta</taxon>
        <taxon>Spermatophyta</taxon>
        <taxon>Magnoliopsida</taxon>
        <taxon>eudicotyledons</taxon>
        <taxon>Gunneridae</taxon>
        <taxon>Pentapetalae</taxon>
        <taxon>asterids</taxon>
        <taxon>Ericales</taxon>
        <taxon>Theaceae</taxon>
        <taxon>Camellia</taxon>
    </lineage>
</organism>
<dbReference type="EMBL" id="CM045772">
    <property type="protein sequence ID" value="KAI7986843.1"/>
    <property type="molecule type" value="Genomic_DNA"/>
</dbReference>
<name>A0ACC0FF59_9ERIC</name>
<comment type="caution">
    <text evidence="1">The sequence shown here is derived from an EMBL/GenBank/DDBJ whole genome shotgun (WGS) entry which is preliminary data.</text>
</comment>
<gene>
    <name evidence="1" type="ORF">LOK49_LG14G00849</name>
</gene>
<evidence type="ECO:0000313" key="1">
    <source>
        <dbReference type="EMBL" id="KAI7986843.1"/>
    </source>
</evidence>
<dbReference type="Proteomes" id="UP001060215">
    <property type="component" value="Chromosome 15"/>
</dbReference>